<dbReference type="InterPro" id="IPR014710">
    <property type="entry name" value="RmlC-like_jellyroll"/>
</dbReference>
<dbReference type="AlphaFoldDB" id="A0A1F6PE46"/>
<reference evidence="1 2" key="1">
    <citation type="journal article" date="2016" name="Nat. Commun.">
        <title>Thousands of microbial genomes shed light on interconnected biogeochemical processes in an aquifer system.</title>
        <authorList>
            <person name="Anantharaman K."/>
            <person name="Brown C.T."/>
            <person name="Hug L.A."/>
            <person name="Sharon I."/>
            <person name="Castelle C.J."/>
            <person name="Probst A.J."/>
            <person name="Thomas B.C."/>
            <person name="Singh A."/>
            <person name="Wilkins M.J."/>
            <person name="Karaoz U."/>
            <person name="Brodie E.L."/>
            <person name="Williams K.H."/>
            <person name="Hubbard S.S."/>
            <person name="Banfield J.F."/>
        </authorList>
    </citation>
    <scope>NUCLEOTIDE SEQUENCE [LARGE SCALE GENOMIC DNA]</scope>
</reference>
<protein>
    <recommendedName>
        <fullName evidence="3">Cupin 2 conserved barrel domain-containing protein</fullName>
    </recommendedName>
</protein>
<evidence type="ECO:0008006" key="3">
    <source>
        <dbReference type="Google" id="ProtNLM"/>
    </source>
</evidence>
<proteinExistence type="predicted"/>
<name>A0A1F6PE46_9BACT</name>
<accession>A0A1F6PE46</accession>
<dbReference type="Proteomes" id="UP000178254">
    <property type="component" value="Unassembled WGS sequence"/>
</dbReference>
<dbReference type="STRING" id="1798709.A2538_01655"/>
<sequence length="116" mass="13289">MNFEEYKLEQGSIMIAYSEKNLSVGVLKLMPGKELAKHNRPALESLFQLKGKCKMKVFEDDNSFIEVVLNEGESINISSLKFHIHSNPFDEESFTFWKATGDITEIIKDIRSGQKM</sequence>
<dbReference type="InterPro" id="IPR011051">
    <property type="entry name" value="RmlC_Cupin_sf"/>
</dbReference>
<dbReference type="EMBL" id="MFRE01000010">
    <property type="protein sequence ID" value="OGH94253.1"/>
    <property type="molecule type" value="Genomic_DNA"/>
</dbReference>
<dbReference type="Gene3D" id="2.60.120.10">
    <property type="entry name" value="Jelly Rolls"/>
    <property type="match status" value="1"/>
</dbReference>
<comment type="caution">
    <text evidence="1">The sequence shown here is derived from an EMBL/GenBank/DDBJ whole genome shotgun (WGS) entry which is preliminary data.</text>
</comment>
<dbReference type="SUPFAM" id="SSF51182">
    <property type="entry name" value="RmlC-like cupins"/>
    <property type="match status" value="1"/>
</dbReference>
<gene>
    <name evidence="1" type="ORF">A2538_01655</name>
</gene>
<evidence type="ECO:0000313" key="1">
    <source>
        <dbReference type="EMBL" id="OGH94253.1"/>
    </source>
</evidence>
<organism evidence="1 2">
    <name type="scientific">Candidatus Magasanikbacteria bacterium RIFOXYD2_FULL_41_14</name>
    <dbReference type="NCBI Taxonomy" id="1798709"/>
    <lineage>
        <taxon>Bacteria</taxon>
        <taxon>Candidatus Magasanikiibacteriota</taxon>
    </lineage>
</organism>
<evidence type="ECO:0000313" key="2">
    <source>
        <dbReference type="Proteomes" id="UP000178254"/>
    </source>
</evidence>